<comment type="caution">
    <text evidence="5">The sequence shown here is derived from an EMBL/GenBank/DDBJ whole genome shotgun (WGS) entry which is preliminary data.</text>
</comment>
<dbReference type="GO" id="GO:0016853">
    <property type="term" value="F:isomerase activity"/>
    <property type="evidence" value="ECO:0007669"/>
    <property type="project" value="UniProtKB-KW"/>
</dbReference>
<dbReference type="GO" id="GO:0006574">
    <property type="term" value="P:L-valine catabolic process"/>
    <property type="evidence" value="ECO:0007669"/>
    <property type="project" value="TreeGrafter"/>
</dbReference>
<evidence type="ECO:0000256" key="3">
    <source>
        <dbReference type="ARBA" id="ARBA00022801"/>
    </source>
</evidence>
<dbReference type="Pfam" id="PF16113">
    <property type="entry name" value="ECH_2"/>
    <property type="match status" value="1"/>
</dbReference>
<dbReference type="Proteomes" id="UP000863257">
    <property type="component" value="Unassembled WGS sequence"/>
</dbReference>
<name>A0A8H9N0B9_VIBVL</name>
<dbReference type="EMBL" id="DACRBY010000013">
    <property type="protein sequence ID" value="HAS8540478.1"/>
    <property type="molecule type" value="Genomic_DNA"/>
</dbReference>
<dbReference type="NCBIfam" id="NF004127">
    <property type="entry name" value="PRK05617.1"/>
    <property type="match status" value="1"/>
</dbReference>
<reference evidence="5" key="1">
    <citation type="journal article" date="2018" name="Genome Biol.">
        <title>SKESA: strategic k-mer extension for scrupulous assemblies.</title>
        <authorList>
            <person name="Souvorov A."/>
            <person name="Agarwala R."/>
            <person name="Lipman D.J."/>
        </authorList>
    </citation>
    <scope>NUCLEOTIDE SEQUENCE</scope>
    <source>
        <strain evidence="5">BCW_3452</strain>
    </source>
</reference>
<dbReference type="SUPFAM" id="SSF52096">
    <property type="entry name" value="ClpP/crotonase"/>
    <property type="match status" value="1"/>
</dbReference>
<dbReference type="RefSeq" id="WP_039546720.1">
    <property type="nucleotide sequence ID" value="NZ_CP035783.1"/>
</dbReference>
<dbReference type="InterPro" id="IPR045004">
    <property type="entry name" value="ECH_dom"/>
</dbReference>
<feature type="domain" description="Enoyl-CoA hydratase/isomerase" evidence="4">
    <location>
        <begin position="20"/>
        <end position="359"/>
    </location>
</feature>
<dbReference type="OrthoDB" id="9790967at2"/>
<keyword evidence="5" id="KW-0413">Isomerase</keyword>
<organism evidence="5">
    <name type="scientific">Vibrio vulnificus</name>
    <dbReference type="NCBI Taxonomy" id="672"/>
    <lineage>
        <taxon>Bacteria</taxon>
        <taxon>Pseudomonadati</taxon>
        <taxon>Pseudomonadota</taxon>
        <taxon>Gammaproteobacteria</taxon>
        <taxon>Vibrionales</taxon>
        <taxon>Vibrionaceae</taxon>
        <taxon>Vibrio</taxon>
    </lineage>
</organism>
<keyword evidence="3" id="KW-0378">Hydrolase</keyword>
<comment type="catalytic activity">
    <reaction evidence="1">
        <text>3-hydroxy-2-methylpropanoyl-CoA + H2O = 3-hydroxy-2-methylpropanoate + CoA + H(+)</text>
        <dbReference type="Rhea" id="RHEA:20888"/>
        <dbReference type="ChEBI" id="CHEBI:11805"/>
        <dbReference type="ChEBI" id="CHEBI:15377"/>
        <dbReference type="ChEBI" id="CHEBI:15378"/>
        <dbReference type="ChEBI" id="CHEBI:57287"/>
        <dbReference type="ChEBI" id="CHEBI:57340"/>
        <dbReference type="EC" id="3.1.2.4"/>
    </reaction>
</comment>
<evidence type="ECO:0000313" key="5">
    <source>
        <dbReference type="EMBL" id="HAS8540478.1"/>
    </source>
</evidence>
<proteinExistence type="predicted"/>
<dbReference type="PANTHER" id="PTHR43176">
    <property type="entry name" value="3-HYDROXYISOBUTYRYL-COA HYDROLASE-RELATED"/>
    <property type="match status" value="1"/>
</dbReference>
<dbReference type="GO" id="GO:0005829">
    <property type="term" value="C:cytosol"/>
    <property type="evidence" value="ECO:0007669"/>
    <property type="project" value="TreeGrafter"/>
</dbReference>
<protein>
    <recommendedName>
        <fullName evidence="2">3-hydroxyisobutyryl-CoA hydrolase</fullName>
        <ecNumber evidence="2">3.1.2.4</ecNumber>
    </recommendedName>
</protein>
<dbReference type="AlphaFoldDB" id="A0A8H9N0B9"/>
<dbReference type="InterPro" id="IPR032259">
    <property type="entry name" value="HIBYL-CoA-H"/>
</dbReference>
<dbReference type="PANTHER" id="PTHR43176:SF3">
    <property type="entry name" value="3-HYDROXYISOBUTYRYL-COA HYDROLASE, MITOCHONDRIAL"/>
    <property type="match status" value="1"/>
</dbReference>
<dbReference type="InterPro" id="IPR029045">
    <property type="entry name" value="ClpP/crotonase-like_dom_sf"/>
</dbReference>
<accession>A0A8H9N0B9</accession>
<gene>
    <name evidence="5" type="ORF">I7730_11845</name>
</gene>
<evidence type="ECO:0000256" key="1">
    <source>
        <dbReference type="ARBA" id="ARBA00001709"/>
    </source>
</evidence>
<reference evidence="5" key="2">
    <citation type="submission" date="2019-01" db="EMBL/GenBank/DDBJ databases">
        <authorList>
            <consortium name="NCBI Pathogen Detection Project"/>
        </authorList>
    </citation>
    <scope>NUCLEOTIDE SEQUENCE</scope>
    <source>
        <strain evidence="5">BCW_3452</strain>
    </source>
</reference>
<dbReference type="GO" id="GO:0003860">
    <property type="term" value="F:3-hydroxyisobutyryl-CoA hydrolase activity"/>
    <property type="evidence" value="ECO:0007669"/>
    <property type="project" value="UniProtKB-EC"/>
</dbReference>
<evidence type="ECO:0000256" key="2">
    <source>
        <dbReference type="ARBA" id="ARBA00011915"/>
    </source>
</evidence>
<dbReference type="EC" id="3.1.2.4" evidence="2"/>
<sequence length="376" mass="41769">MTGRVSFEEYPCSEGDYRIAVATLENPSALNALSEEMLAALKTSLEKWHEDEQIICVILKGAGEKAFCAGGDVRAMHHVMSSESKATARAFLTDYFTLEYQCDYLIHTYTKPIIGWGAGIVMGGGMGLYMGTSHKVVTPHSRLAMPEISIGLYPDVGGTWFLNRLDPGIGLFLALTGVMVNASDALKIHFADHLLLPEELDVLMDQLQHAHWSSAEDHYEVVTELLENLAEHALKHRPAYQLMPFFDQIQHAMEGESITQVVENLLALQSDSDWLKKAQDNLAQGSPITAHICYRQARDYHELSLADCFRLELGISVQCGLLGEFQEGVRARLVDKDGQPNWLYPTVADVDSSVIDALFTSLWSEDAHPLARLGKY</sequence>
<dbReference type="CDD" id="cd06558">
    <property type="entry name" value="crotonase-like"/>
    <property type="match status" value="1"/>
</dbReference>
<evidence type="ECO:0000259" key="4">
    <source>
        <dbReference type="Pfam" id="PF16113"/>
    </source>
</evidence>
<dbReference type="Gene3D" id="3.90.226.10">
    <property type="entry name" value="2-enoyl-CoA Hydratase, Chain A, domain 1"/>
    <property type="match status" value="1"/>
</dbReference>